<gene>
    <name evidence="2" type="ORF">LAME_0F07712G</name>
</gene>
<dbReference type="Proteomes" id="UP000191144">
    <property type="component" value="Chromosome F"/>
</dbReference>
<evidence type="ECO:0000313" key="2">
    <source>
        <dbReference type="EMBL" id="SCU94509.1"/>
    </source>
</evidence>
<evidence type="ECO:0000256" key="1">
    <source>
        <dbReference type="SAM" id="MobiDB-lite"/>
    </source>
</evidence>
<dbReference type="GO" id="GO:0000964">
    <property type="term" value="P:mitochondrial RNA 5'-end processing"/>
    <property type="evidence" value="ECO:0007669"/>
    <property type="project" value="TreeGrafter"/>
</dbReference>
<protein>
    <submittedName>
        <fullName evidence="2">LAME_0F07712g1_1</fullName>
    </submittedName>
</protein>
<dbReference type="EMBL" id="LT598477">
    <property type="protein sequence ID" value="SCU94509.1"/>
    <property type="molecule type" value="Genomic_DNA"/>
</dbReference>
<feature type="compositionally biased region" description="Basic and acidic residues" evidence="1">
    <location>
        <begin position="77"/>
        <end position="99"/>
    </location>
</feature>
<dbReference type="InterPro" id="IPR013943">
    <property type="entry name" value="Pet127"/>
</dbReference>
<reference evidence="3" key="1">
    <citation type="submission" date="2016-03" db="EMBL/GenBank/DDBJ databases">
        <authorList>
            <person name="Devillers Hugo."/>
        </authorList>
    </citation>
    <scope>NUCLEOTIDE SEQUENCE [LARGE SCALE GENOMIC DNA]</scope>
</reference>
<dbReference type="GO" id="GO:0005740">
    <property type="term" value="C:mitochondrial envelope"/>
    <property type="evidence" value="ECO:0007669"/>
    <property type="project" value="TreeGrafter"/>
</dbReference>
<sequence>MLRGPYRLQRSCAKSLGCRYRSDVAKSASKPPGSETDVKQELQQALSLAQRISRSSGDLEAPAPFAASSALENDIKLQKSRERPSQTAKYTKELDRMLTRDQMSPPKKLKPRNRGVQRAVKSEFCIQPSKASLEPLGPLGTNDGAALKPPRLCHELERVLFQPMNFHTLQDGRSGFYNFSKWLEDIIRVDDFDFEAVSAFVTASKDQNMLKLTELHQQRYYSSTSSMTGILSHLHFLLSNFRKTDMSLLSKNFSERAATFSWGAQLPAVVIMKRMISEKPIFSIDSDKSSDRELVLSLLGHALEAVLTTEEEHFKQTFDKTTETYKASVGKPEGAYHYSRIADFVLRSQLDAYHPNLPGTGVFDLKTRAVAAVRHDIAYVEENNNYTGYQIQQTLGKFESFERELFELIRSTMLKYSLQARIGRMDGIFIAYHNISKMFGFQYMPLEEMDYILHSYGCPKFRQVLDKRNESLKAIFGEEAFILKHDYSSLDRSIASKIADAEFKSSMSLLNRLLKLVESVLPAKFHACRLVFKTETKKVVERCGESRRVPVLNVLVAPLTEEQTIQFQKANLKKELQDPENIDNYLTKTRQLNKETTEDLIGFEITVRHEAQHHPTTIKQPRMASKKSNVLTEEAKQFVRKTANQNFYADADDWKHIQFFNPLDVQKWASNFTIRQITNREKLNRLYMCYLDDRLTALKGQTIPRKSTKTPQEIISERINRYMSEGKTDSKSSIEADEENEISQLQILLRAYSKKGELKSKLQR</sequence>
<dbReference type="Pfam" id="PF08634">
    <property type="entry name" value="Pet127"/>
    <property type="match status" value="1"/>
</dbReference>
<dbReference type="PANTHER" id="PTHR31014:SF0">
    <property type="entry name" value="MITOCHONDRIAL TRANSLATION SYSTEM COMPONENT PET127-RELATED"/>
    <property type="match status" value="1"/>
</dbReference>
<name>A0A1G4JU83_9SACH</name>
<proteinExistence type="predicted"/>
<accession>A0A1G4JU83</accession>
<evidence type="ECO:0000313" key="3">
    <source>
        <dbReference type="Proteomes" id="UP000191144"/>
    </source>
</evidence>
<feature type="region of interest" description="Disordered" evidence="1">
    <location>
        <begin position="77"/>
        <end position="114"/>
    </location>
</feature>
<organism evidence="2 3">
    <name type="scientific">Lachancea meyersii CBS 8951</name>
    <dbReference type="NCBI Taxonomy" id="1266667"/>
    <lineage>
        <taxon>Eukaryota</taxon>
        <taxon>Fungi</taxon>
        <taxon>Dikarya</taxon>
        <taxon>Ascomycota</taxon>
        <taxon>Saccharomycotina</taxon>
        <taxon>Saccharomycetes</taxon>
        <taxon>Saccharomycetales</taxon>
        <taxon>Saccharomycetaceae</taxon>
        <taxon>Lachancea</taxon>
    </lineage>
</organism>
<dbReference type="AlphaFoldDB" id="A0A1G4JU83"/>
<dbReference type="PANTHER" id="PTHR31014">
    <property type="entry name" value="MITOCHONDRIAL TRANSLATION SYSTEM COMPONENT PET127-RELATED"/>
    <property type="match status" value="1"/>
</dbReference>
<dbReference type="OrthoDB" id="10249045at2759"/>
<keyword evidence="3" id="KW-1185">Reference proteome</keyword>
<feature type="region of interest" description="Disordered" evidence="1">
    <location>
        <begin position="21"/>
        <end position="42"/>
    </location>
</feature>